<protein>
    <submittedName>
        <fullName evidence="2">Uncharacterized protein</fullName>
    </submittedName>
</protein>
<evidence type="ECO:0000313" key="2">
    <source>
        <dbReference type="EMBL" id="DAF92522.1"/>
    </source>
</evidence>
<sequence length="55" mass="6119">MGDIDMALKVIATVADALVILGLMREQVKQKDNSNAMGYLLSYAIFAMNIMVIWK</sequence>
<organism evidence="2">
    <name type="scientific">Siphoviridae sp. ctNLX12</name>
    <dbReference type="NCBI Taxonomy" id="2825469"/>
    <lineage>
        <taxon>Viruses</taxon>
        <taxon>Duplodnaviria</taxon>
        <taxon>Heunggongvirae</taxon>
        <taxon>Uroviricota</taxon>
        <taxon>Caudoviricetes</taxon>
    </lineage>
</organism>
<keyword evidence="1" id="KW-1133">Transmembrane helix</keyword>
<proteinExistence type="predicted"/>
<reference evidence="2" key="1">
    <citation type="journal article" date="2021" name="Proc. Natl. Acad. Sci. U.S.A.">
        <title>A Catalog of Tens of Thousands of Viruses from Human Metagenomes Reveals Hidden Associations with Chronic Diseases.</title>
        <authorList>
            <person name="Tisza M.J."/>
            <person name="Buck C.B."/>
        </authorList>
    </citation>
    <scope>NUCLEOTIDE SEQUENCE</scope>
    <source>
        <strain evidence="2">CtNLX12</strain>
    </source>
</reference>
<keyword evidence="1" id="KW-0812">Transmembrane</keyword>
<feature type="transmembrane region" description="Helical" evidence="1">
    <location>
        <begin position="36"/>
        <end position="54"/>
    </location>
</feature>
<keyword evidence="1" id="KW-0472">Membrane</keyword>
<feature type="transmembrane region" description="Helical" evidence="1">
    <location>
        <begin position="6"/>
        <end position="24"/>
    </location>
</feature>
<accession>A0A8S5UDQ0</accession>
<evidence type="ECO:0000256" key="1">
    <source>
        <dbReference type="SAM" id="Phobius"/>
    </source>
</evidence>
<dbReference type="EMBL" id="BK016068">
    <property type="protein sequence ID" value="DAF92522.1"/>
    <property type="molecule type" value="Genomic_DNA"/>
</dbReference>
<name>A0A8S5UDQ0_9CAUD</name>